<organism evidence="2 3">
    <name type="scientific">Chryseobacterium vrystaatense</name>
    <dbReference type="NCBI Taxonomy" id="307480"/>
    <lineage>
        <taxon>Bacteria</taxon>
        <taxon>Pseudomonadati</taxon>
        <taxon>Bacteroidota</taxon>
        <taxon>Flavobacteriia</taxon>
        <taxon>Flavobacteriales</taxon>
        <taxon>Weeksellaceae</taxon>
        <taxon>Chryseobacterium group</taxon>
        <taxon>Chryseobacterium</taxon>
    </lineage>
</organism>
<gene>
    <name evidence="2" type="ORF">SAMN02787073_0975</name>
</gene>
<keyword evidence="1" id="KW-0812">Transmembrane</keyword>
<evidence type="ECO:0000313" key="3">
    <source>
        <dbReference type="Proteomes" id="UP000184108"/>
    </source>
</evidence>
<evidence type="ECO:0000313" key="2">
    <source>
        <dbReference type="EMBL" id="SHE72103.1"/>
    </source>
</evidence>
<protein>
    <recommendedName>
        <fullName evidence="4">Dolichyl-phosphate-mannose-protein mannosyltransferase</fullName>
    </recommendedName>
</protein>
<feature type="transmembrane region" description="Helical" evidence="1">
    <location>
        <begin position="139"/>
        <end position="156"/>
    </location>
</feature>
<sequence length="512" mass="61047">MLLLNKNFTNSFFVRIMSSRLTCFAISIVSVLLYLFFFNVVYEQNDDIWMRSIANGYFTGKVDFHLVYENNTIGYLLKALYNNFQNVEWYALFMISALLIAFFSNLYCILKYEDGMNIFILTLFNILLVYFLSRLQFSYASGFLAISAGISQYYGDRNKSTKLLIFSVFLMLLSSAVRFEMFLFTYFIFFAVFVFNFKKFWDYKIIYAGIILVLLLKLFHNYQYSGEKKWADYYDYNKARQSIVANSNIDYENRRNNEKLDISEQDITLLKQFIFTEKFDTKTMSEFSKENNKQMSISEIFKFCFTYTGAYFIAVTIFFIVSLILKNYRVTSFILLHFILIVATMRYVNNVQYRVLYPSLFGAVFFLLQPIKYNKRHFLFVINTLTISFFLLTALWDVNKTKTFALRTLNYIRSIERQLPKNKVYLVDTTSNMHVYSRLAFQKPMINTVFFGWITNLPTIREKYPSYNSNPYEMSEYPLLISAENYKKFSKYITNTEVYIIEDYKHIKFIKH</sequence>
<reference evidence="3" key="1">
    <citation type="submission" date="2016-11" db="EMBL/GenBank/DDBJ databases">
        <authorList>
            <person name="Varghese N."/>
            <person name="Submissions S."/>
        </authorList>
    </citation>
    <scope>NUCLEOTIDE SEQUENCE [LARGE SCALE GENOMIC DNA]</scope>
    <source>
        <strain evidence="3">YR203</strain>
    </source>
</reference>
<name>A0A1M4VTH0_9FLAO</name>
<feature type="transmembrane region" description="Helical" evidence="1">
    <location>
        <begin position="330"/>
        <end position="348"/>
    </location>
</feature>
<accession>A0A1M4VTH0</accession>
<feature type="transmembrane region" description="Helical" evidence="1">
    <location>
        <begin position="89"/>
        <end position="109"/>
    </location>
</feature>
<feature type="transmembrane region" description="Helical" evidence="1">
    <location>
        <begin position="116"/>
        <end position="133"/>
    </location>
</feature>
<feature type="transmembrane region" description="Helical" evidence="1">
    <location>
        <begin position="303"/>
        <end position="324"/>
    </location>
</feature>
<feature type="transmembrane region" description="Helical" evidence="1">
    <location>
        <begin position="21"/>
        <end position="42"/>
    </location>
</feature>
<dbReference type="EMBL" id="FQVE01000001">
    <property type="protein sequence ID" value="SHE72103.1"/>
    <property type="molecule type" value="Genomic_DNA"/>
</dbReference>
<evidence type="ECO:0000256" key="1">
    <source>
        <dbReference type="SAM" id="Phobius"/>
    </source>
</evidence>
<keyword evidence="1" id="KW-1133">Transmembrane helix</keyword>
<feature type="transmembrane region" description="Helical" evidence="1">
    <location>
        <begin position="163"/>
        <end position="195"/>
    </location>
</feature>
<feature type="transmembrane region" description="Helical" evidence="1">
    <location>
        <begin position="377"/>
        <end position="398"/>
    </location>
</feature>
<proteinExistence type="predicted"/>
<keyword evidence="1" id="KW-0472">Membrane</keyword>
<dbReference type="AlphaFoldDB" id="A0A1M4VTH0"/>
<dbReference type="Proteomes" id="UP000184108">
    <property type="component" value="Unassembled WGS sequence"/>
</dbReference>
<feature type="transmembrane region" description="Helical" evidence="1">
    <location>
        <begin position="355"/>
        <end position="371"/>
    </location>
</feature>
<feature type="transmembrane region" description="Helical" evidence="1">
    <location>
        <begin position="201"/>
        <end position="219"/>
    </location>
</feature>
<evidence type="ECO:0008006" key="4">
    <source>
        <dbReference type="Google" id="ProtNLM"/>
    </source>
</evidence>